<proteinExistence type="predicted"/>
<accession>A0ABQ2FWS9</accession>
<protein>
    <submittedName>
        <fullName evidence="2">Uncharacterized protein</fullName>
    </submittedName>
</protein>
<name>A0ABQ2FWS9_9ACTN</name>
<organism evidence="2 3">
    <name type="scientific">Modestobacter marinus</name>
    <dbReference type="NCBI Taxonomy" id="477641"/>
    <lineage>
        <taxon>Bacteria</taxon>
        <taxon>Bacillati</taxon>
        <taxon>Actinomycetota</taxon>
        <taxon>Actinomycetes</taxon>
        <taxon>Geodermatophilales</taxon>
        <taxon>Geodermatophilaceae</taxon>
        <taxon>Modestobacter</taxon>
    </lineage>
</organism>
<dbReference type="Proteomes" id="UP000648663">
    <property type="component" value="Unassembled WGS sequence"/>
</dbReference>
<comment type="caution">
    <text evidence="2">The sequence shown here is derived from an EMBL/GenBank/DDBJ whole genome shotgun (WGS) entry which is preliminary data.</text>
</comment>
<keyword evidence="3" id="KW-1185">Reference proteome</keyword>
<feature type="compositionally biased region" description="Basic and acidic residues" evidence="1">
    <location>
        <begin position="58"/>
        <end position="70"/>
    </location>
</feature>
<evidence type="ECO:0000313" key="2">
    <source>
        <dbReference type="EMBL" id="GGL61361.1"/>
    </source>
</evidence>
<reference evidence="3" key="1">
    <citation type="journal article" date="2019" name="Int. J. Syst. Evol. Microbiol.">
        <title>The Global Catalogue of Microorganisms (GCM) 10K type strain sequencing project: providing services to taxonomists for standard genome sequencing and annotation.</title>
        <authorList>
            <consortium name="The Broad Institute Genomics Platform"/>
            <consortium name="The Broad Institute Genome Sequencing Center for Infectious Disease"/>
            <person name="Wu L."/>
            <person name="Ma J."/>
        </authorList>
    </citation>
    <scope>NUCLEOTIDE SEQUENCE [LARGE SCALE GENOMIC DNA]</scope>
    <source>
        <strain evidence="3">CGMCC 4.5581</strain>
    </source>
</reference>
<sequence>MHAHLDDRAGGDGAGVDDGLVRRGDLPGDRAGGGVAEHGPAGRGQGCEVGGRGGAVAGDDRGADEHRGDADQGEQPGQRDHPHGGRTTLPVPGRLGTGHGV</sequence>
<gene>
    <name evidence="2" type="ORF">GCM10011589_16810</name>
</gene>
<evidence type="ECO:0000313" key="3">
    <source>
        <dbReference type="Proteomes" id="UP000648663"/>
    </source>
</evidence>
<dbReference type="EMBL" id="BMMI01000003">
    <property type="protein sequence ID" value="GGL61361.1"/>
    <property type="molecule type" value="Genomic_DNA"/>
</dbReference>
<feature type="compositionally biased region" description="Basic and acidic residues" evidence="1">
    <location>
        <begin position="1"/>
        <end position="10"/>
    </location>
</feature>
<feature type="compositionally biased region" description="Gly residues" evidence="1">
    <location>
        <begin position="30"/>
        <end position="56"/>
    </location>
</feature>
<feature type="compositionally biased region" description="Basic and acidic residues" evidence="1">
    <location>
        <begin position="19"/>
        <end position="28"/>
    </location>
</feature>
<feature type="region of interest" description="Disordered" evidence="1">
    <location>
        <begin position="1"/>
        <end position="101"/>
    </location>
</feature>
<evidence type="ECO:0000256" key="1">
    <source>
        <dbReference type="SAM" id="MobiDB-lite"/>
    </source>
</evidence>